<sequence>MMTARTLLVRGMLVGVVAGLLAVAFSSLFGEPQINNAIAYEAAHTPPGDHEHELVSRTLQATVGLAVAVLVYGAALGGVFGLAFAFAYGRLGRLGARPTALLVAAVGFVAVYAAPFVKYPASPPAVGNPDTIGRRTALYFLMIVVSVAVAIVATLVGRSLNRRLDTWTASLVAVAVFVAVVALAGLVLPAVDEVPGDFSATLLWRFRLASLGTQLVLWTTFGLLFGALTERSLRRQADKTPQAAAVG</sequence>
<organism evidence="2 3">
    <name type="scientific">Planosporangium mesophilum</name>
    <dbReference type="NCBI Taxonomy" id="689768"/>
    <lineage>
        <taxon>Bacteria</taxon>
        <taxon>Bacillati</taxon>
        <taxon>Actinomycetota</taxon>
        <taxon>Actinomycetes</taxon>
        <taxon>Micromonosporales</taxon>
        <taxon>Micromonosporaceae</taxon>
        <taxon>Planosporangium</taxon>
    </lineage>
</organism>
<proteinExistence type="predicted"/>
<comment type="caution">
    <text evidence="2">The sequence shown here is derived from an EMBL/GenBank/DDBJ whole genome shotgun (WGS) entry which is preliminary data.</text>
</comment>
<dbReference type="Pfam" id="PF09490">
    <property type="entry name" value="CbtA"/>
    <property type="match status" value="1"/>
</dbReference>
<feature type="transmembrane region" description="Helical" evidence="1">
    <location>
        <begin position="100"/>
        <end position="117"/>
    </location>
</feature>
<protein>
    <submittedName>
        <fullName evidence="2">Membrane protein</fullName>
    </submittedName>
</protein>
<keyword evidence="1" id="KW-0472">Membrane</keyword>
<evidence type="ECO:0000313" key="3">
    <source>
        <dbReference type="Proteomes" id="UP000599074"/>
    </source>
</evidence>
<evidence type="ECO:0000256" key="1">
    <source>
        <dbReference type="SAM" id="Phobius"/>
    </source>
</evidence>
<keyword evidence="1" id="KW-1133">Transmembrane helix</keyword>
<dbReference type="EMBL" id="BOON01000027">
    <property type="protein sequence ID" value="GII23257.1"/>
    <property type="molecule type" value="Genomic_DNA"/>
</dbReference>
<feature type="transmembrane region" description="Helical" evidence="1">
    <location>
        <begin position="137"/>
        <end position="157"/>
    </location>
</feature>
<dbReference type="Proteomes" id="UP000599074">
    <property type="component" value="Unassembled WGS sequence"/>
</dbReference>
<keyword evidence="1" id="KW-0812">Transmembrane</keyword>
<reference evidence="2" key="1">
    <citation type="submission" date="2021-01" db="EMBL/GenBank/DDBJ databases">
        <title>Whole genome shotgun sequence of Planosporangium mesophilum NBRC 109066.</title>
        <authorList>
            <person name="Komaki H."/>
            <person name="Tamura T."/>
        </authorList>
    </citation>
    <scope>NUCLEOTIDE SEQUENCE</scope>
    <source>
        <strain evidence="2">NBRC 109066</strain>
    </source>
</reference>
<name>A0A8J3X0F7_9ACTN</name>
<gene>
    <name evidence="2" type="ORF">Pme01_28540</name>
</gene>
<dbReference type="AlphaFoldDB" id="A0A8J3X0F7"/>
<dbReference type="InterPro" id="IPR012666">
    <property type="entry name" value="CbtA_put"/>
</dbReference>
<feature type="transmembrane region" description="Helical" evidence="1">
    <location>
        <begin position="211"/>
        <end position="229"/>
    </location>
</feature>
<accession>A0A8J3X0F7</accession>
<keyword evidence="3" id="KW-1185">Reference proteome</keyword>
<feature type="transmembrane region" description="Helical" evidence="1">
    <location>
        <begin position="169"/>
        <end position="191"/>
    </location>
</feature>
<evidence type="ECO:0000313" key="2">
    <source>
        <dbReference type="EMBL" id="GII23257.1"/>
    </source>
</evidence>
<feature type="transmembrane region" description="Helical" evidence="1">
    <location>
        <begin position="63"/>
        <end position="88"/>
    </location>
</feature>